<dbReference type="NCBIfam" id="TIGR02937">
    <property type="entry name" value="sigma70-ECF"/>
    <property type="match status" value="1"/>
</dbReference>
<evidence type="ECO:0000313" key="7">
    <source>
        <dbReference type="EMBL" id="MBD0832471.1"/>
    </source>
</evidence>
<dbReference type="InterPro" id="IPR013249">
    <property type="entry name" value="RNA_pol_sigma70_r4_t2"/>
</dbReference>
<dbReference type="InterPro" id="IPR014284">
    <property type="entry name" value="RNA_pol_sigma-70_dom"/>
</dbReference>
<dbReference type="PANTHER" id="PTHR43133:SF46">
    <property type="entry name" value="RNA POLYMERASE SIGMA-70 FACTOR ECF SUBFAMILY"/>
    <property type="match status" value="1"/>
</dbReference>
<accession>A0A8J6UH60</accession>
<dbReference type="Pfam" id="PF08281">
    <property type="entry name" value="Sigma70_r4_2"/>
    <property type="match status" value="1"/>
</dbReference>
<evidence type="ECO:0000259" key="5">
    <source>
        <dbReference type="Pfam" id="PF04542"/>
    </source>
</evidence>
<organism evidence="7 8">
    <name type="scientific">Aestuariibaculum sediminum</name>
    <dbReference type="NCBI Taxonomy" id="2770637"/>
    <lineage>
        <taxon>Bacteria</taxon>
        <taxon>Pseudomonadati</taxon>
        <taxon>Bacteroidota</taxon>
        <taxon>Flavobacteriia</taxon>
        <taxon>Flavobacteriales</taxon>
        <taxon>Flavobacteriaceae</taxon>
    </lineage>
</organism>
<evidence type="ECO:0000256" key="3">
    <source>
        <dbReference type="ARBA" id="ARBA00023082"/>
    </source>
</evidence>
<comment type="similarity">
    <text evidence="1">Belongs to the sigma-70 factor family. ECF subfamily.</text>
</comment>
<gene>
    <name evidence="7" type="ORF">ICJ83_10030</name>
</gene>
<keyword evidence="3" id="KW-0731">Sigma factor</keyword>
<evidence type="ECO:0000256" key="1">
    <source>
        <dbReference type="ARBA" id="ARBA00010641"/>
    </source>
</evidence>
<evidence type="ECO:0000256" key="4">
    <source>
        <dbReference type="ARBA" id="ARBA00023163"/>
    </source>
</evidence>
<dbReference type="SUPFAM" id="SSF88659">
    <property type="entry name" value="Sigma3 and sigma4 domains of RNA polymerase sigma factors"/>
    <property type="match status" value="1"/>
</dbReference>
<dbReference type="EMBL" id="JACVXB010000003">
    <property type="protein sequence ID" value="MBD0832471.1"/>
    <property type="molecule type" value="Genomic_DNA"/>
</dbReference>
<dbReference type="PANTHER" id="PTHR43133">
    <property type="entry name" value="RNA POLYMERASE ECF-TYPE SIGMA FACTO"/>
    <property type="match status" value="1"/>
</dbReference>
<dbReference type="InterPro" id="IPR039425">
    <property type="entry name" value="RNA_pol_sigma-70-like"/>
</dbReference>
<dbReference type="GO" id="GO:0006352">
    <property type="term" value="P:DNA-templated transcription initiation"/>
    <property type="evidence" value="ECO:0007669"/>
    <property type="project" value="InterPro"/>
</dbReference>
<evidence type="ECO:0000259" key="6">
    <source>
        <dbReference type="Pfam" id="PF08281"/>
    </source>
</evidence>
<dbReference type="GO" id="GO:0003677">
    <property type="term" value="F:DNA binding"/>
    <property type="evidence" value="ECO:0007669"/>
    <property type="project" value="InterPro"/>
</dbReference>
<dbReference type="Gene3D" id="1.10.1740.10">
    <property type="match status" value="1"/>
</dbReference>
<dbReference type="Proteomes" id="UP000600588">
    <property type="component" value="Unassembled WGS sequence"/>
</dbReference>
<feature type="domain" description="RNA polymerase sigma factor 70 region 4 type 2" evidence="6">
    <location>
        <begin position="119"/>
        <end position="161"/>
    </location>
</feature>
<dbReference type="Gene3D" id="1.10.10.10">
    <property type="entry name" value="Winged helix-like DNA-binding domain superfamily/Winged helix DNA-binding domain"/>
    <property type="match status" value="1"/>
</dbReference>
<dbReference type="GO" id="GO:0016987">
    <property type="term" value="F:sigma factor activity"/>
    <property type="evidence" value="ECO:0007669"/>
    <property type="project" value="UniProtKB-KW"/>
</dbReference>
<dbReference type="RefSeq" id="WP_188230242.1">
    <property type="nucleotide sequence ID" value="NZ_JACVXB010000003.1"/>
</dbReference>
<name>A0A8J6UH60_9FLAO</name>
<dbReference type="SUPFAM" id="SSF88946">
    <property type="entry name" value="Sigma2 domain of RNA polymerase sigma factors"/>
    <property type="match status" value="1"/>
</dbReference>
<comment type="caution">
    <text evidence="7">The sequence shown here is derived from an EMBL/GenBank/DDBJ whole genome shotgun (WGS) entry which is preliminary data.</text>
</comment>
<keyword evidence="2" id="KW-0805">Transcription regulation</keyword>
<evidence type="ECO:0000256" key="2">
    <source>
        <dbReference type="ARBA" id="ARBA00023015"/>
    </source>
</evidence>
<keyword evidence="4" id="KW-0804">Transcription</keyword>
<dbReference type="AlphaFoldDB" id="A0A8J6UH60"/>
<dbReference type="Pfam" id="PF04542">
    <property type="entry name" value="Sigma70_r2"/>
    <property type="match status" value="1"/>
</dbReference>
<evidence type="ECO:0000313" key="8">
    <source>
        <dbReference type="Proteomes" id="UP000600588"/>
    </source>
</evidence>
<reference evidence="7 8" key="1">
    <citation type="submission" date="2020-09" db="EMBL/GenBank/DDBJ databases">
        <title>TT11 complete genome.</title>
        <authorList>
            <person name="Wu Z."/>
        </authorList>
    </citation>
    <scope>NUCLEOTIDE SEQUENCE [LARGE SCALE GENOMIC DNA]</scope>
    <source>
        <strain evidence="7 8">TT11</strain>
    </source>
</reference>
<protein>
    <submittedName>
        <fullName evidence="7">Sigma-70 family RNA polymerase sigma factor</fullName>
    </submittedName>
</protein>
<dbReference type="InterPro" id="IPR036388">
    <property type="entry name" value="WH-like_DNA-bd_sf"/>
</dbReference>
<feature type="domain" description="RNA polymerase sigma-70 region 2" evidence="5">
    <location>
        <begin position="13"/>
        <end position="79"/>
    </location>
</feature>
<keyword evidence="8" id="KW-1185">Reference proteome</keyword>
<dbReference type="InterPro" id="IPR007627">
    <property type="entry name" value="RNA_pol_sigma70_r2"/>
</dbReference>
<dbReference type="InterPro" id="IPR013325">
    <property type="entry name" value="RNA_pol_sigma_r2"/>
</dbReference>
<sequence>MKKGDRYAFNLIFDEHAPYLINYGRTFTTNWELVDDCIQELFVRIWLLRETLKETDNIRFYLISAFRRELYRQLKEHSKRSKLFSRCDFEVSEDLLNLTNSGVLKPSNSKIKALNSSYQKLTPRQREIIYLKFYNELSINEIAEVLKMNKKAVYNALSKSMIKFRKVFMN</sequence>
<proteinExistence type="inferred from homology"/>
<dbReference type="InterPro" id="IPR013324">
    <property type="entry name" value="RNA_pol_sigma_r3/r4-like"/>
</dbReference>